<dbReference type="RefSeq" id="WP_386743047.1">
    <property type="nucleotide sequence ID" value="NZ_JBHRYA010000003.1"/>
</dbReference>
<proteinExistence type="predicted"/>
<dbReference type="EMBL" id="JBHRYA010000003">
    <property type="protein sequence ID" value="MFC3715219.1"/>
    <property type="molecule type" value="Genomic_DNA"/>
</dbReference>
<dbReference type="Pfam" id="PF13827">
    <property type="entry name" value="DUF4189"/>
    <property type="match status" value="1"/>
</dbReference>
<reference evidence="3" key="1">
    <citation type="journal article" date="2019" name="Int. J. Syst. Evol. Microbiol.">
        <title>The Global Catalogue of Microorganisms (GCM) 10K type strain sequencing project: providing services to taxonomists for standard genome sequencing and annotation.</title>
        <authorList>
            <consortium name="The Broad Institute Genomics Platform"/>
            <consortium name="The Broad Institute Genome Sequencing Center for Infectious Disease"/>
            <person name="Wu L."/>
            <person name="Ma J."/>
        </authorList>
    </citation>
    <scope>NUCLEOTIDE SEQUENCE [LARGE SCALE GENOMIC DNA]</scope>
    <source>
        <strain evidence="3">KCTC 42441</strain>
    </source>
</reference>
<accession>A0ABV7XGG6</accession>
<feature type="domain" description="DUF4189" evidence="1">
    <location>
        <begin position="53"/>
        <end position="147"/>
    </location>
</feature>
<evidence type="ECO:0000313" key="2">
    <source>
        <dbReference type="EMBL" id="MFC3715219.1"/>
    </source>
</evidence>
<organism evidence="2 3">
    <name type="scientific">Luteimonas soli</name>
    <dbReference type="NCBI Taxonomy" id="1648966"/>
    <lineage>
        <taxon>Bacteria</taxon>
        <taxon>Pseudomonadati</taxon>
        <taxon>Pseudomonadota</taxon>
        <taxon>Gammaproteobacteria</taxon>
        <taxon>Lysobacterales</taxon>
        <taxon>Lysobacteraceae</taxon>
        <taxon>Luteimonas</taxon>
    </lineage>
</organism>
<name>A0ABV7XGG6_9GAMM</name>
<dbReference type="InterPro" id="IPR025240">
    <property type="entry name" value="DUF4189"/>
</dbReference>
<protein>
    <submittedName>
        <fullName evidence="2">DUF4189 domain-containing protein</fullName>
    </submittedName>
</protein>
<keyword evidence="3" id="KW-1185">Reference proteome</keyword>
<evidence type="ECO:0000259" key="1">
    <source>
        <dbReference type="Pfam" id="PF13827"/>
    </source>
</evidence>
<dbReference type="Proteomes" id="UP001595705">
    <property type="component" value="Unassembled WGS sequence"/>
</dbReference>
<sequence length="154" mass="16028">MLFLATGFASAQTACPQGVAAGSAQCGPSSLVNPGSAADYVQPVPKIKWESSWGAIASDNKGIFGILTDLPSRRSAKKAAVEECRRRGGDGCSVNLVFKNQCAAVGASDENAFASGAPTIEEATARAMQRCRTANGEGECRVFYAGCSMAKRVW</sequence>
<gene>
    <name evidence="2" type="ORF">ACFONC_03520</name>
</gene>
<comment type="caution">
    <text evidence="2">The sequence shown here is derived from an EMBL/GenBank/DDBJ whole genome shotgun (WGS) entry which is preliminary data.</text>
</comment>
<evidence type="ECO:0000313" key="3">
    <source>
        <dbReference type="Proteomes" id="UP001595705"/>
    </source>
</evidence>